<reference evidence="2" key="1">
    <citation type="journal article" date="2019" name="Nat. Commun.">
        <title>The genome of broomcorn millet.</title>
        <authorList>
            <person name="Zou C."/>
            <person name="Miki D."/>
            <person name="Li D."/>
            <person name="Tang Q."/>
            <person name="Xiao L."/>
            <person name="Rajput S."/>
            <person name="Deng P."/>
            <person name="Jia W."/>
            <person name="Huang R."/>
            <person name="Zhang M."/>
            <person name="Sun Y."/>
            <person name="Hu J."/>
            <person name="Fu X."/>
            <person name="Schnable P.S."/>
            <person name="Li F."/>
            <person name="Zhang H."/>
            <person name="Feng B."/>
            <person name="Zhu X."/>
            <person name="Liu R."/>
            <person name="Schnable J.C."/>
            <person name="Zhu J.-K."/>
            <person name="Zhang H."/>
        </authorList>
    </citation>
    <scope>NUCLEOTIDE SEQUENCE [LARGE SCALE GENOMIC DNA]</scope>
</reference>
<dbReference type="Proteomes" id="UP000275267">
    <property type="component" value="Unassembled WGS sequence"/>
</dbReference>
<keyword evidence="2" id="KW-1185">Reference proteome</keyword>
<proteinExistence type="predicted"/>
<evidence type="ECO:0000313" key="2">
    <source>
        <dbReference type="Proteomes" id="UP000275267"/>
    </source>
</evidence>
<dbReference type="EMBL" id="PQIB02000004">
    <property type="protein sequence ID" value="RLN23048.1"/>
    <property type="molecule type" value="Genomic_DNA"/>
</dbReference>
<dbReference type="AlphaFoldDB" id="A0A3L6SK89"/>
<accession>A0A3L6SK89</accession>
<gene>
    <name evidence="1" type="ORF">C2845_PM07G08490</name>
</gene>
<comment type="caution">
    <text evidence="1">The sequence shown here is derived from an EMBL/GenBank/DDBJ whole genome shotgun (WGS) entry which is preliminary data.</text>
</comment>
<name>A0A3L6SK89_PANMI</name>
<evidence type="ECO:0000313" key="1">
    <source>
        <dbReference type="EMBL" id="RLN23048.1"/>
    </source>
</evidence>
<organism evidence="1 2">
    <name type="scientific">Panicum miliaceum</name>
    <name type="common">Proso millet</name>
    <name type="synonym">Broomcorn millet</name>
    <dbReference type="NCBI Taxonomy" id="4540"/>
    <lineage>
        <taxon>Eukaryota</taxon>
        <taxon>Viridiplantae</taxon>
        <taxon>Streptophyta</taxon>
        <taxon>Embryophyta</taxon>
        <taxon>Tracheophyta</taxon>
        <taxon>Spermatophyta</taxon>
        <taxon>Magnoliopsida</taxon>
        <taxon>Liliopsida</taxon>
        <taxon>Poales</taxon>
        <taxon>Poaceae</taxon>
        <taxon>PACMAD clade</taxon>
        <taxon>Panicoideae</taxon>
        <taxon>Panicodae</taxon>
        <taxon>Paniceae</taxon>
        <taxon>Panicinae</taxon>
        <taxon>Panicum</taxon>
        <taxon>Panicum sect. Panicum</taxon>
    </lineage>
</organism>
<sequence length="91" mass="9783">MRAPLLQSCHAWLPAYCWPLPQCSSSTDYADGKTYDWDGGAPLGAGILTTAAGRLGTVSSGSNKRVQSGIRDEFQVLHHAGPCSYVHESQF</sequence>
<protein>
    <submittedName>
        <fullName evidence="1">Uncharacterized protein</fullName>
    </submittedName>
</protein>